<protein>
    <submittedName>
        <fullName evidence="7">Transporter</fullName>
    </submittedName>
</protein>
<dbReference type="PANTHER" id="PTHR42948:SF1">
    <property type="entry name" value="TRANSPORTER"/>
    <property type="match status" value="1"/>
</dbReference>
<evidence type="ECO:0000256" key="6">
    <source>
        <dbReference type="SAM" id="Phobius"/>
    </source>
</evidence>
<dbReference type="Pfam" id="PF00209">
    <property type="entry name" value="SNF"/>
    <property type="match status" value="2"/>
</dbReference>
<feature type="transmembrane region" description="Helical" evidence="6">
    <location>
        <begin position="225"/>
        <end position="249"/>
    </location>
</feature>
<keyword evidence="8" id="KW-1185">Reference proteome</keyword>
<comment type="subcellular location">
    <subcellularLocation>
        <location evidence="1">Membrane</location>
        <topology evidence="1">Multi-pass membrane protein</topology>
    </subcellularLocation>
</comment>
<evidence type="ECO:0000256" key="3">
    <source>
        <dbReference type="ARBA" id="ARBA00022692"/>
    </source>
</evidence>
<dbReference type="PROSITE" id="PS50267">
    <property type="entry name" value="NA_NEUROTRAN_SYMP_3"/>
    <property type="match status" value="1"/>
</dbReference>
<feature type="transmembrane region" description="Helical" evidence="6">
    <location>
        <begin position="261"/>
        <end position="287"/>
    </location>
</feature>
<dbReference type="Proteomes" id="UP000070810">
    <property type="component" value="Unassembled WGS sequence"/>
</dbReference>
<keyword evidence="2" id="KW-0813">Transport</keyword>
<dbReference type="PANTHER" id="PTHR42948">
    <property type="entry name" value="TRANSPORTER"/>
    <property type="match status" value="1"/>
</dbReference>
<dbReference type="InterPro" id="IPR000175">
    <property type="entry name" value="Na/ntran_symport"/>
</dbReference>
<accession>A0A147ENR8</accession>
<evidence type="ECO:0000313" key="8">
    <source>
        <dbReference type="Proteomes" id="UP000070810"/>
    </source>
</evidence>
<feature type="transmembrane region" description="Helical" evidence="6">
    <location>
        <begin position="319"/>
        <end position="339"/>
    </location>
</feature>
<feature type="transmembrane region" description="Helical" evidence="6">
    <location>
        <begin position="16"/>
        <end position="35"/>
    </location>
</feature>
<evidence type="ECO:0000256" key="1">
    <source>
        <dbReference type="ARBA" id="ARBA00004141"/>
    </source>
</evidence>
<feature type="transmembrane region" description="Helical" evidence="6">
    <location>
        <begin position="149"/>
        <end position="172"/>
    </location>
</feature>
<keyword evidence="4 6" id="KW-1133">Transmembrane helix</keyword>
<evidence type="ECO:0000256" key="4">
    <source>
        <dbReference type="ARBA" id="ARBA00022989"/>
    </source>
</evidence>
<evidence type="ECO:0000256" key="2">
    <source>
        <dbReference type="ARBA" id="ARBA00022448"/>
    </source>
</evidence>
<keyword evidence="5 6" id="KW-0472">Membrane</keyword>
<evidence type="ECO:0000313" key="7">
    <source>
        <dbReference type="EMBL" id="KTR86107.1"/>
    </source>
</evidence>
<organism evidence="7 8">
    <name type="scientific">Leucobacter chromiiresistens</name>
    <dbReference type="NCBI Taxonomy" id="1079994"/>
    <lineage>
        <taxon>Bacteria</taxon>
        <taxon>Bacillati</taxon>
        <taxon>Actinomycetota</taxon>
        <taxon>Actinomycetes</taxon>
        <taxon>Micrococcales</taxon>
        <taxon>Microbacteriaceae</taxon>
        <taxon>Leucobacter</taxon>
    </lineage>
</organism>
<feature type="transmembrane region" description="Helical" evidence="6">
    <location>
        <begin position="433"/>
        <end position="455"/>
    </location>
</feature>
<keyword evidence="3 6" id="KW-0812">Transmembrane</keyword>
<dbReference type="PATRIC" id="fig|1079994.3.peg.1354"/>
<feature type="transmembrane region" description="Helical" evidence="6">
    <location>
        <begin position="184"/>
        <end position="205"/>
    </location>
</feature>
<dbReference type="AlphaFoldDB" id="A0A147ENR8"/>
<dbReference type="GO" id="GO:0016020">
    <property type="term" value="C:membrane"/>
    <property type="evidence" value="ECO:0007669"/>
    <property type="project" value="UniProtKB-SubCell"/>
</dbReference>
<proteinExistence type="predicted"/>
<dbReference type="InterPro" id="IPR037272">
    <property type="entry name" value="SNS_sf"/>
</dbReference>
<feature type="transmembrane region" description="Helical" evidence="6">
    <location>
        <begin position="90"/>
        <end position="118"/>
    </location>
</feature>
<comment type="caution">
    <text evidence="7">The sequence shown here is derived from an EMBL/GenBank/DDBJ whole genome shotgun (WGS) entry which is preliminary data.</text>
</comment>
<dbReference type="NCBIfam" id="NF037979">
    <property type="entry name" value="Na_transp"/>
    <property type="match status" value="1"/>
</dbReference>
<feature type="transmembrane region" description="Helical" evidence="6">
    <location>
        <begin position="391"/>
        <end position="412"/>
    </location>
</feature>
<feature type="transmembrane region" description="Helical" evidence="6">
    <location>
        <begin position="360"/>
        <end position="379"/>
    </location>
</feature>
<dbReference type="CDD" id="cd10334">
    <property type="entry name" value="SLC6sbd_u1"/>
    <property type="match status" value="1"/>
</dbReference>
<feature type="transmembrane region" description="Helical" evidence="6">
    <location>
        <begin position="47"/>
        <end position="69"/>
    </location>
</feature>
<reference evidence="7 8" key="1">
    <citation type="journal article" date="2016" name="Front. Microbiol.">
        <title>Genomic Resource of Rice Seed Associated Bacteria.</title>
        <authorList>
            <person name="Midha S."/>
            <person name="Bansal K."/>
            <person name="Sharma S."/>
            <person name="Kumar N."/>
            <person name="Patil P.P."/>
            <person name="Chaudhry V."/>
            <person name="Patil P.B."/>
        </authorList>
    </citation>
    <scope>NUCLEOTIDE SEQUENCE [LARGE SCALE GENOMIC DNA]</scope>
    <source>
        <strain evidence="7 8">NS354</strain>
    </source>
</reference>
<feature type="transmembrane region" description="Helical" evidence="6">
    <location>
        <begin position="467"/>
        <end position="487"/>
    </location>
</feature>
<dbReference type="EMBL" id="LDRK01000028">
    <property type="protein sequence ID" value="KTR86107.1"/>
    <property type="molecule type" value="Genomic_DNA"/>
</dbReference>
<name>A0A147ENR8_9MICO</name>
<evidence type="ECO:0000256" key="5">
    <source>
        <dbReference type="ARBA" id="ARBA00023136"/>
    </source>
</evidence>
<sequence length="534" mass="57415">MQTSAPERETWGRRSAFIIAAISSAVGLGNIWRFPGVAYENGGGAFLIPYLVAFLTAGLPILFLDSAIGHKFRAAPPLAFKRLNRKAEPLGWWQVGVSFLILTYYAVIIAWALGFVWFSFGRQWGDDAVGFFTGDYLQLADAPGVTLDFVPAVLITLLIVWIAAIVVMSLGLRRGLDRANRITLPLLVIVFVIIVIYAMTLPGAWDGINQFFEPDFAALAHPGVWLAAYGHIFFSFSIAFGIMLTYASYMKRRSDLAGSGVVVAFANCAFEILAGIGVFAALGFLAYTQNVQIDDLEGLSGVALAFMTFPTLLSEMPGGAFMGVLFFGSLVLAGFSSLLSIYQVVTGALQDKTGWSTRRVAVTVGLAAGIPSVLLFGTSSGLNVLDVLDAFVNNIGVTGSAVATLVLVAWVFRAVPSLRAHLNALSSLKLGPIWTVAVTAITPVILAIILVRGATEYLTAGYGGFPTWFVTTIGWGAIALLAVFSFAMSYRAYRRSDATSFVPDEPDRLRTEMTDLIAEARETTAQRRTTGGTR</sequence>
<dbReference type="PRINTS" id="PR00176">
    <property type="entry name" value="NANEUSMPORT"/>
</dbReference>
<dbReference type="OrthoDB" id="9762833at2"/>
<gene>
    <name evidence="7" type="ORF">NS354_06310</name>
</gene>
<dbReference type="SUPFAM" id="SSF161070">
    <property type="entry name" value="SNF-like"/>
    <property type="match status" value="1"/>
</dbReference>